<name>A0AAV5JM72_9ROSI</name>
<sequence>MYQLRPRVFDREADRCFTKTMTQLLFLKSFEEEFASALDAPIT</sequence>
<dbReference type="Proteomes" id="UP001054252">
    <property type="component" value="Unassembled WGS sequence"/>
</dbReference>
<accession>A0AAV5JM72</accession>
<comment type="caution">
    <text evidence="1">The sequence shown here is derived from an EMBL/GenBank/DDBJ whole genome shotgun (WGS) entry which is preliminary data.</text>
</comment>
<organism evidence="1 2">
    <name type="scientific">Rubroshorea leprosula</name>
    <dbReference type="NCBI Taxonomy" id="152421"/>
    <lineage>
        <taxon>Eukaryota</taxon>
        <taxon>Viridiplantae</taxon>
        <taxon>Streptophyta</taxon>
        <taxon>Embryophyta</taxon>
        <taxon>Tracheophyta</taxon>
        <taxon>Spermatophyta</taxon>
        <taxon>Magnoliopsida</taxon>
        <taxon>eudicotyledons</taxon>
        <taxon>Gunneridae</taxon>
        <taxon>Pentapetalae</taxon>
        <taxon>rosids</taxon>
        <taxon>malvids</taxon>
        <taxon>Malvales</taxon>
        <taxon>Dipterocarpaceae</taxon>
        <taxon>Rubroshorea</taxon>
    </lineage>
</organism>
<gene>
    <name evidence="1" type="ORF">SLEP1_g23532</name>
</gene>
<dbReference type="AlphaFoldDB" id="A0AAV5JM72"/>
<keyword evidence="2" id="KW-1185">Reference proteome</keyword>
<evidence type="ECO:0000313" key="2">
    <source>
        <dbReference type="Proteomes" id="UP001054252"/>
    </source>
</evidence>
<proteinExistence type="predicted"/>
<reference evidence="1 2" key="1">
    <citation type="journal article" date="2021" name="Commun. Biol.">
        <title>The genome of Shorea leprosula (Dipterocarpaceae) highlights the ecological relevance of drought in aseasonal tropical rainforests.</title>
        <authorList>
            <person name="Ng K.K.S."/>
            <person name="Kobayashi M.J."/>
            <person name="Fawcett J.A."/>
            <person name="Hatakeyama M."/>
            <person name="Paape T."/>
            <person name="Ng C.H."/>
            <person name="Ang C.C."/>
            <person name="Tnah L.H."/>
            <person name="Lee C.T."/>
            <person name="Nishiyama T."/>
            <person name="Sese J."/>
            <person name="O'Brien M.J."/>
            <person name="Copetti D."/>
            <person name="Mohd Noor M.I."/>
            <person name="Ong R.C."/>
            <person name="Putra M."/>
            <person name="Sireger I.Z."/>
            <person name="Indrioko S."/>
            <person name="Kosugi Y."/>
            <person name="Izuno A."/>
            <person name="Isagi Y."/>
            <person name="Lee S.L."/>
            <person name="Shimizu K.K."/>
        </authorList>
    </citation>
    <scope>NUCLEOTIDE SEQUENCE [LARGE SCALE GENOMIC DNA]</scope>
    <source>
        <strain evidence="1">214</strain>
    </source>
</reference>
<dbReference type="EMBL" id="BPVZ01000036">
    <property type="protein sequence ID" value="GKV12382.1"/>
    <property type="molecule type" value="Genomic_DNA"/>
</dbReference>
<evidence type="ECO:0000313" key="1">
    <source>
        <dbReference type="EMBL" id="GKV12382.1"/>
    </source>
</evidence>
<protein>
    <submittedName>
        <fullName evidence="1">Uncharacterized protein</fullName>
    </submittedName>
</protein>